<proteinExistence type="predicted"/>
<feature type="compositionally biased region" description="Pro residues" evidence="1">
    <location>
        <begin position="360"/>
        <end position="401"/>
    </location>
</feature>
<dbReference type="GeneID" id="95685619"/>
<dbReference type="EMBL" id="SOZH01000008">
    <property type="protein sequence ID" value="TFF07797.1"/>
    <property type="molecule type" value="Genomic_DNA"/>
</dbReference>
<feature type="compositionally biased region" description="Basic and acidic residues" evidence="1">
    <location>
        <begin position="407"/>
        <end position="419"/>
    </location>
</feature>
<comment type="caution">
    <text evidence="2">The sequence shown here is derived from an EMBL/GenBank/DDBJ whole genome shotgun (WGS) entry which is preliminary data.</text>
</comment>
<evidence type="ECO:0000256" key="1">
    <source>
        <dbReference type="SAM" id="MobiDB-lite"/>
    </source>
</evidence>
<feature type="compositionally biased region" description="Low complexity" evidence="1">
    <location>
        <begin position="320"/>
        <end position="330"/>
    </location>
</feature>
<organism evidence="2 3">
    <name type="scientific">Cellulosimicrobium funkei</name>
    <dbReference type="NCBI Taxonomy" id="264251"/>
    <lineage>
        <taxon>Bacteria</taxon>
        <taxon>Bacillati</taxon>
        <taxon>Actinomycetota</taxon>
        <taxon>Actinomycetes</taxon>
        <taxon>Micrococcales</taxon>
        <taxon>Promicromonosporaceae</taxon>
        <taxon>Cellulosimicrobium</taxon>
    </lineage>
</organism>
<protein>
    <submittedName>
        <fullName evidence="2">Uncharacterized protein</fullName>
    </submittedName>
</protein>
<feature type="compositionally biased region" description="Basic and acidic residues" evidence="1">
    <location>
        <begin position="434"/>
        <end position="458"/>
    </location>
</feature>
<dbReference type="RefSeq" id="WP_061266706.1">
    <property type="nucleotide sequence ID" value="NZ_SOZH01000008.1"/>
</dbReference>
<evidence type="ECO:0000313" key="3">
    <source>
        <dbReference type="Proteomes" id="UP000298003"/>
    </source>
</evidence>
<dbReference type="AlphaFoldDB" id="A0A4Y8R0H7"/>
<dbReference type="PRINTS" id="PR01217">
    <property type="entry name" value="PRICHEXTENSN"/>
</dbReference>
<reference evidence="2 3" key="1">
    <citation type="submission" date="2019-03" db="EMBL/GenBank/DDBJ databases">
        <title>Cellulosimicrobium funkei JCM14302 Assembly.</title>
        <authorList>
            <person name="Dou T."/>
        </authorList>
    </citation>
    <scope>NUCLEOTIDE SEQUENCE [LARGE SCALE GENOMIC DNA]</scope>
    <source>
        <strain evidence="2 3">JCM 14302</strain>
    </source>
</reference>
<feature type="compositionally biased region" description="Polar residues" evidence="1">
    <location>
        <begin position="421"/>
        <end position="433"/>
    </location>
</feature>
<feature type="compositionally biased region" description="Pro residues" evidence="1">
    <location>
        <begin position="331"/>
        <end position="350"/>
    </location>
</feature>
<feature type="region of interest" description="Disordered" evidence="1">
    <location>
        <begin position="179"/>
        <end position="209"/>
    </location>
</feature>
<dbReference type="Proteomes" id="UP000298003">
    <property type="component" value="Unassembled WGS sequence"/>
</dbReference>
<name>A0A4Y8R0H7_9MICO</name>
<gene>
    <name evidence="2" type="ORF">E1O70_14065</name>
</gene>
<evidence type="ECO:0000313" key="2">
    <source>
        <dbReference type="EMBL" id="TFF07797.1"/>
    </source>
</evidence>
<feature type="region of interest" description="Disordered" evidence="1">
    <location>
        <begin position="300"/>
        <end position="458"/>
    </location>
</feature>
<feature type="compositionally biased region" description="Basic residues" evidence="1">
    <location>
        <begin position="191"/>
        <end position="202"/>
    </location>
</feature>
<accession>A0A4Y8R0H7</accession>
<keyword evidence="3" id="KW-1185">Reference proteome</keyword>
<sequence length="458" mass="46285">MSDEGPGSRRSVVEDARVVAATVPEGERERAVDGLVAAHAVGLARDARRHVRAAGVSGTDQVAALRAVTDAQRAVLDDLVAGRRPPEGRAWSPTVRFEALRAVRALAAEGAVAVPPYRHRLAADRAALLLLRETAAVVDRPAPREVVRAGAVAVGLPPTPHPLDEATATRVLPTVRPAASVSSAHTLARQERRRAPRVRGRARTSGPGRPVRWGAAAVLSAATLAFGVVVAPAQDEVGGGPGVSARPEQVLLGTTPGTGSTAWAPLDGAGAASVRLDLSSPVLTGLAPSPAPAVELVDEPADEPVGPRVGDAVEVPAAEPGSGPVVEPLPVVVPAPPGPAVPQTPAPAPAPASGAAPAPAATPQPAPPAAAKPSPKPTPKPAPAARPAPTPVPARPGPPVTRPALPKPDRPAPRSDDARGSSLSGTATPQPQTYDDRRPDKDSGRQDRGHGGGREGRG</sequence>